<dbReference type="GO" id="GO:0005524">
    <property type="term" value="F:ATP binding"/>
    <property type="evidence" value="ECO:0007669"/>
    <property type="project" value="UniProtKB-KW"/>
</dbReference>
<dbReference type="PROSITE" id="PS00211">
    <property type="entry name" value="ABC_TRANSPORTER_1"/>
    <property type="match status" value="1"/>
</dbReference>
<dbReference type="InterPro" id="IPR003439">
    <property type="entry name" value="ABC_transporter-like_ATP-bd"/>
</dbReference>
<dbReference type="InterPro" id="IPR017871">
    <property type="entry name" value="ABC_transporter-like_CS"/>
</dbReference>
<keyword evidence="1" id="KW-0813">Transport</keyword>
<dbReference type="PROSITE" id="PS50893">
    <property type="entry name" value="ABC_TRANSPORTER_2"/>
    <property type="match status" value="1"/>
</dbReference>
<dbReference type="EMBL" id="SVBY01000004">
    <property type="protein sequence ID" value="MBE6091760.1"/>
    <property type="molecule type" value="Genomic_DNA"/>
</dbReference>
<dbReference type="Pfam" id="PF00005">
    <property type="entry name" value="ABC_tran"/>
    <property type="match status" value="1"/>
</dbReference>
<dbReference type="SMART" id="SM00382">
    <property type="entry name" value="AAA"/>
    <property type="match status" value="1"/>
</dbReference>
<proteinExistence type="predicted"/>
<dbReference type="CDD" id="cd03261">
    <property type="entry name" value="ABC_Org_Solvent_Resistant"/>
    <property type="match status" value="1"/>
</dbReference>
<dbReference type="PANTHER" id="PTHR43023:SF6">
    <property type="entry name" value="INTERMEMBRANE PHOSPHOLIPID TRANSPORT SYSTEM ATP-BINDING PROTEIN MLAF"/>
    <property type="match status" value="1"/>
</dbReference>
<name>A0A927ZTS1_SELRU</name>
<keyword evidence="2" id="KW-0547">Nucleotide-binding</keyword>
<evidence type="ECO:0000313" key="5">
    <source>
        <dbReference type="EMBL" id="MBE6091760.1"/>
    </source>
</evidence>
<reference evidence="5" key="1">
    <citation type="submission" date="2019-04" db="EMBL/GenBank/DDBJ databases">
        <title>Evolution of Biomass-Degrading Anaerobic Consortia Revealed by Metagenomics.</title>
        <authorList>
            <person name="Peng X."/>
        </authorList>
    </citation>
    <scope>NUCLEOTIDE SEQUENCE</scope>
    <source>
        <strain evidence="5">SIG240</strain>
    </source>
</reference>
<dbReference type="Proteomes" id="UP000761380">
    <property type="component" value="Unassembled WGS sequence"/>
</dbReference>
<accession>A0A927ZTS1</accession>
<dbReference type="InterPro" id="IPR027417">
    <property type="entry name" value="P-loop_NTPase"/>
</dbReference>
<keyword evidence="3 5" id="KW-0067">ATP-binding</keyword>
<sequence>MIRLANISKVYDGKYALRNISLNIKKGETLAVIGGSGSGKSTLLQLLIGLIRPDNGEIYINGQETTKLSEKELDKVRLNMGMVFQYSALFDSMTVGENVAFGLREHRHLPEDEIQRIIKEKLDLVGLHDVENKLPGELSGGMKKRVGLARAIAIEPEIIFYDEPSSGLDPITTAKIDELIVDMQHKLGVTSVVVTHDMASACRIADRIAMVYEGELIAVDTVKKFQKLQDERVQAFFKTLRTPNEVEGED</sequence>
<dbReference type="GO" id="GO:0016887">
    <property type="term" value="F:ATP hydrolysis activity"/>
    <property type="evidence" value="ECO:0007669"/>
    <property type="project" value="InterPro"/>
</dbReference>
<evidence type="ECO:0000256" key="1">
    <source>
        <dbReference type="ARBA" id="ARBA00022448"/>
    </source>
</evidence>
<protein>
    <submittedName>
        <fullName evidence="5">ABC transporter ATP-binding protein</fullName>
    </submittedName>
</protein>
<dbReference type="PANTHER" id="PTHR43023">
    <property type="entry name" value="PROTEIN TRIGALACTOSYLDIACYLGLYCEROL 3, CHLOROPLASTIC"/>
    <property type="match status" value="1"/>
</dbReference>
<organism evidence="5 6">
    <name type="scientific">Selenomonas ruminantium</name>
    <dbReference type="NCBI Taxonomy" id="971"/>
    <lineage>
        <taxon>Bacteria</taxon>
        <taxon>Bacillati</taxon>
        <taxon>Bacillota</taxon>
        <taxon>Negativicutes</taxon>
        <taxon>Selenomonadales</taxon>
        <taxon>Selenomonadaceae</taxon>
        <taxon>Selenomonas</taxon>
    </lineage>
</organism>
<dbReference type="AlphaFoldDB" id="A0A927ZTS1"/>
<comment type="caution">
    <text evidence="5">The sequence shown here is derived from an EMBL/GenBank/DDBJ whole genome shotgun (WGS) entry which is preliminary data.</text>
</comment>
<dbReference type="SUPFAM" id="SSF52540">
    <property type="entry name" value="P-loop containing nucleoside triphosphate hydrolases"/>
    <property type="match status" value="1"/>
</dbReference>
<evidence type="ECO:0000256" key="3">
    <source>
        <dbReference type="ARBA" id="ARBA00022840"/>
    </source>
</evidence>
<dbReference type="Gene3D" id="3.40.50.300">
    <property type="entry name" value="P-loop containing nucleotide triphosphate hydrolases"/>
    <property type="match status" value="1"/>
</dbReference>
<evidence type="ECO:0000256" key="2">
    <source>
        <dbReference type="ARBA" id="ARBA00022741"/>
    </source>
</evidence>
<feature type="domain" description="ABC transporter" evidence="4">
    <location>
        <begin position="2"/>
        <end position="238"/>
    </location>
</feature>
<evidence type="ECO:0000259" key="4">
    <source>
        <dbReference type="PROSITE" id="PS50893"/>
    </source>
</evidence>
<evidence type="ECO:0000313" key="6">
    <source>
        <dbReference type="Proteomes" id="UP000761380"/>
    </source>
</evidence>
<gene>
    <name evidence="5" type="ORF">E7201_01060</name>
</gene>
<dbReference type="InterPro" id="IPR003593">
    <property type="entry name" value="AAA+_ATPase"/>
</dbReference>